<keyword evidence="2" id="KW-1185">Reference proteome</keyword>
<organism evidence="1 2">
    <name type="scientific">Colletotrichum lupini</name>
    <dbReference type="NCBI Taxonomy" id="145971"/>
    <lineage>
        <taxon>Eukaryota</taxon>
        <taxon>Fungi</taxon>
        <taxon>Dikarya</taxon>
        <taxon>Ascomycota</taxon>
        <taxon>Pezizomycotina</taxon>
        <taxon>Sordariomycetes</taxon>
        <taxon>Hypocreomycetidae</taxon>
        <taxon>Glomerellales</taxon>
        <taxon>Glomerellaceae</taxon>
        <taxon>Colletotrichum</taxon>
        <taxon>Colletotrichum acutatum species complex</taxon>
    </lineage>
</organism>
<dbReference type="RefSeq" id="XP_049139385.1">
    <property type="nucleotide sequence ID" value="XM_049282242.1"/>
</dbReference>
<evidence type="ECO:0000313" key="1">
    <source>
        <dbReference type="EMBL" id="UQC77746.1"/>
    </source>
</evidence>
<dbReference type="Proteomes" id="UP000830671">
    <property type="component" value="Chromosome 2"/>
</dbReference>
<sequence>MSDTNCCSVGELAEYWRISNGKEAGDSSRHPRGCLVDVCCVTLYVRGFAVSHADRGRKEFDLRLSWKGNPDCGRDAPGRVKPLLNLSAKVAPDQLGLVIQLITTTQSSHYHIQPHSSMQRVKGSMLLNHRHWLRTVHVHHVAPLFCRKSLRLDAMSSKEKLFVRLMLGGGIDYLQSTPIATF</sequence>
<dbReference type="KEGG" id="clup:CLUP02_03217"/>
<gene>
    <name evidence="1" type="ORF">CLUP02_03217</name>
</gene>
<dbReference type="EMBL" id="CP019474">
    <property type="protein sequence ID" value="UQC77746.1"/>
    <property type="molecule type" value="Genomic_DNA"/>
</dbReference>
<protein>
    <submittedName>
        <fullName evidence="1">Uncharacterized protein</fullName>
    </submittedName>
</protein>
<accession>A0A9Q8SI26</accession>
<proteinExistence type="predicted"/>
<dbReference type="GeneID" id="73337252"/>
<reference evidence="1" key="1">
    <citation type="journal article" date="2021" name="Mol. Plant Microbe Interact.">
        <title>Complete Genome Sequence of the Plant-Pathogenic Fungus Colletotrichum lupini.</title>
        <authorList>
            <person name="Baroncelli R."/>
            <person name="Pensec F."/>
            <person name="Da Lio D."/>
            <person name="Boufleur T."/>
            <person name="Vicente I."/>
            <person name="Sarrocco S."/>
            <person name="Picot A."/>
            <person name="Baraldi E."/>
            <person name="Sukno S."/>
            <person name="Thon M."/>
            <person name="Le Floch G."/>
        </authorList>
    </citation>
    <scope>NUCLEOTIDE SEQUENCE</scope>
    <source>
        <strain evidence="1">IMI 504893</strain>
    </source>
</reference>
<dbReference type="AlphaFoldDB" id="A0A9Q8SI26"/>
<name>A0A9Q8SI26_9PEZI</name>
<evidence type="ECO:0000313" key="2">
    <source>
        <dbReference type="Proteomes" id="UP000830671"/>
    </source>
</evidence>